<keyword evidence="6" id="KW-1185">Reference proteome</keyword>
<proteinExistence type="predicted"/>
<dbReference type="InterPro" id="IPR036388">
    <property type="entry name" value="WH-like_DNA-bd_sf"/>
</dbReference>
<dbReference type="FunFam" id="1.10.10.10:FF:000357">
    <property type="entry name" value="Caffeic acid 3-O-methyltransferase"/>
    <property type="match status" value="1"/>
</dbReference>
<name>A0A803MID0_CHEQI</name>
<dbReference type="InterPro" id="IPR036390">
    <property type="entry name" value="WH_DNA-bd_sf"/>
</dbReference>
<reference evidence="5" key="2">
    <citation type="submission" date="2021-03" db="UniProtKB">
        <authorList>
            <consortium name="EnsemblPlants"/>
        </authorList>
    </citation>
    <scope>IDENTIFICATION</scope>
</reference>
<evidence type="ECO:0000259" key="4">
    <source>
        <dbReference type="Pfam" id="PF08100"/>
    </source>
</evidence>
<dbReference type="EnsemblPlants" id="AUR62029878-RA">
    <property type="protein sequence ID" value="AUR62029878-RA:cds"/>
    <property type="gene ID" value="AUR62029878"/>
</dbReference>
<keyword evidence="3" id="KW-0949">S-adenosyl-L-methionine</keyword>
<accession>A0A803MID0</accession>
<dbReference type="OMA" id="DHITDQM"/>
<dbReference type="GO" id="GO:0032259">
    <property type="term" value="P:methylation"/>
    <property type="evidence" value="ECO:0007669"/>
    <property type="project" value="UniProtKB-KW"/>
</dbReference>
<dbReference type="GO" id="GO:0046983">
    <property type="term" value="F:protein dimerization activity"/>
    <property type="evidence" value="ECO:0007669"/>
    <property type="project" value="InterPro"/>
</dbReference>
<dbReference type="Pfam" id="PF08100">
    <property type="entry name" value="Dimerisation"/>
    <property type="match status" value="1"/>
</dbReference>
<evidence type="ECO:0000313" key="5">
    <source>
        <dbReference type="EnsemblPlants" id="AUR62029878-RA:cds"/>
    </source>
</evidence>
<feature type="domain" description="O-methyltransferase dimerisation" evidence="4">
    <location>
        <begin position="30"/>
        <end position="113"/>
    </location>
</feature>
<dbReference type="SUPFAM" id="SSF46785">
    <property type="entry name" value="Winged helix' DNA-binding domain"/>
    <property type="match status" value="1"/>
</dbReference>
<dbReference type="Proteomes" id="UP000596660">
    <property type="component" value="Unplaced"/>
</dbReference>
<protein>
    <recommendedName>
        <fullName evidence="4">O-methyltransferase dimerisation domain-containing protein</fullName>
    </recommendedName>
</protein>
<dbReference type="InterPro" id="IPR012967">
    <property type="entry name" value="COMT_dimerisation"/>
</dbReference>
<evidence type="ECO:0000256" key="2">
    <source>
        <dbReference type="ARBA" id="ARBA00022679"/>
    </source>
</evidence>
<evidence type="ECO:0000256" key="1">
    <source>
        <dbReference type="ARBA" id="ARBA00022603"/>
    </source>
</evidence>
<sequence length="136" mass="14992">MATSSNSKTNEDHITDQMNEEELDYAYTYQLINSCVLPMVMKVTIEMGVLQLINDQAGPDGLSVQILNPNAPAMLNRMLRLLATYDVVGCTAVDAADGVERRYSPLRVTKFLVPDNDGVSLGPRLNLVVDKVFIES</sequence>
<dbReference type="AlphaFoldDB" id="A0A803MID0"/>
<keyword evidence="2" id="KW-0808">Transferase</keyword>
<organism evidence="5 6">
    <name type="scientific">Chenopodium quinoa</name>
    <name type="common">Quinoa</name>
    <dbReference type="NCBI Taxonomy" id="63459"/>
    <lineage>
        <taxon>Eukaryota</taxon>
        <taxon>Viridiplantae</taxon>
        <taxon>Streptophyta</taxon>
        <taxon>Embryophyta</taxon>
        <taxon>Tracheophyta</taxon>
        <taxon>Spermatophyta</taxon>
        <taxon>Magnoliopsida</taxon>
        <taxon>eudicotyledons</taxon>
        <taxon>Gunneridae</taxon>
        <taxon>Pentapetalae</taxon>
        <taxon>Caryophyllales</taxon>
        <taxon>Chenopodiaceae</taxon>
        <taxon>Chenopodioideae</taxon>
        <taxon>Atripliceae</taxon>
        <taxon>Chenopodium</taxon>
    </lineage>
</organism>
<evidence type="ECO:0000313" key="6">
    <source>
        <dbReference type="Proteomes" id="UP000596660"/>
    </source>
</evidence>
<reference evidence="5" key="1">
    <citation type="journal article" date="2017" name="Nature">
        <title>The genome of Chenopodium quinoa.</title>
        <authorList>
            <person name="Jarvis D.E."/>
            <person name="Ho Y.S."/>
            <person name="Lightfoot D.J."/>
            <person name="Schmoeckel S.M."/>
            <person name="Li B."/>
            <person name="Borm T.J.A."/>
            <person name="Ohyanagi H."/>
            <person name="Mineta K."/>
            <person name="Michell C.T."/>
            <person name="Saber N."/>
            <person name="Kharbatia N.M."/>
            <person name="Rupper R.R."/>
            <person name="Sharp A.R."/>
            <person name="Dally N."/>
            <person name="Boughton B.A."/>
            <person name="Woo Y.H."/>
            <person name="Gao G."/>
            <person name="Schijlen E.G.W.M."/>
            <person name="Guo X."/>
            <person name="Momin A.A."/>
            <person name="Negrao S."/>
            <person name="Al-Babili S."/>
            <person name="Gehring C."/>
            <person name="Roessner U."/>
            <person name="Jung C."/>
            <person name="Murphy K."/>
            <person name="Arold S.T."/>
            <person name="Gojobori T."/>
            <person name="van der Linden C.G."/>
            <person name="van Loo E.N."/>
            <person name="Jellen E.N."/>
            <person name="Maughan P.J."/>
            <person name="Tester M."/>
        </authorList>
    </citation>
    <scope>NUCLEOTIDE SEQUENCE [LARGE SCALE GENOMIC DNA]</scope>
    <source>
        <strain evidence="5">cv. PI 614886</strain>
    </source>
</reference>
<evidence type="ECO:0000256" key="3">
    <source>
        <dbReference type="ARBA" id="ARBA00022691"/>
    </source>
</evidence>
<dbReference type="Gramene" id="AUR62029878-RA">
    <property type="protein sequence ID" value="AUR62029878-RA:cds"/>
    <property type="gene ID" value="AUR62029878"/>
</dbReference>
<dbReference type="GO" id="GO:0008168">
    <property type="term" value="F:methyltransferase activity"/>
    <property type="evidence" value="ECO:0007669"/>
    <property type="project" value="UniProtKB-KW"/>
</dbReference>
<dbReference type="Gene3D" id="1.10.10.10">
    <property type="entry name" value="Winged helix-like DNA-binding domain superfamily/Winged helix DNA-binding domain"/>
    <property type="match status" value="1"/>
</dbReference>
<keyword evidence="1" id="KW-0489">Methyltransferase</keyword>